<dbReference type="InterPro" id="IPR053521">
    <property type="entry name" value="McjB-like"/>
</dbReference>
<accession>A0A1W7CWI9</accession>
<evidence type="ECO:0000313" key="3">
    <source>
        <dbReference type="EMBL" id="ARQ69194.1"/>
    </source>
</evidence>
<name>A0A1W7CWI9_9ACTN</name>
<evidence type="ECO:0000313" key="4">
    <source>
        <dbReference type="Proteomes" id="UP000194218"/>
    </source>
</evidence>
<dbReference type="Pfam" id="PF13471">
    <property type="entry name" value="Transglut_core3"/>
    <property type="match status" value="1"/>
</dbReference>
<proteinExistence type="predicted"/>
<protein>
    <recommendedName>
        <fullName evidence="2">Microcin J25-processing protein McjB C-terminal domain-containing protein</fullName>
    </recommendedName>
</protein>
<dbReference type="InterPro" id="IPR032708">
    <property type="entry name" value="McjB_C"/>
</dbReference>
<dbReference type="NCBIfam" id="NF033537">
    <property type="entry name" value="lasso_biosyn_B2"/>
    <property type="match status" value="1"/>
</dbReference>
<evidence type="ECO:0000259" key="2">
    <source>
        <dbReference type="Pfam" id="PF13471"/>
    </source>
</evidence>
<dbReference type="AlphaFoldDB" id="A0A1W7CWI9"/>
<feature type="region of interest" description="Disordered" evidence="1">
    <location>
        <begin position="83"/>
        <end position="105"/>
    </location>
</feature>
<keyword evidence="4" id="KW-1185">Reference proteome</keyword>
<feature type="domain" description="Microcin J25-processing protein McjB C-terminal" evidence="2">
    <location>
        <begin position="118"/>
        <end position="209"/>
    </location>
</feature>
<organism evidence="3 4">
    <name type="scientific">Streptomyces marincola</name>
    <dbReference type="NCBI Taxonomy" id="2878388"/>
    <lineage>
        <taxon>Bacteria</taxon>
        <taxon>Bacillati</taxon>
        <taxon>Actinomycetota</taxon>
        <taxon>Actinomycetes</taxon>
        <taxon>Kitasatosporales</taxon>
        <taxon>Streptomycetaceae</taxon>
        <taxon>Streptomyces</taxon>
    </lineage>
</organism>
<evidence type="ECO:0000256" key="1">
    <source>
        <dbReference type="SAM" id="MobiDB-lite"/>
    </source>
</evidence>
<gene>
    <name evidence="3" type="ORF">CAG99_10260</name>
</gene>
<dbReference type="KEGG" id="smao:CAG99_10260"/>
<reference evidence="3 4" key="1">
    <citation type="submission" date="2017-05" db="EMBL/GenBank/DDBJ databases">
        <title>Complete genome sequence of Streptomyces sp. SCSIO 03032 revealed the diverse biosynthetic pathways for its bioactive secondary metabolites.</title>
        <authorList>
            <person name="Ma L."/>
            <person name="Zhu Y."/>
            <person name="Zhang W."/>
            <person name="Zhang G."/>
            <person name="Tian X."/>
            <person name="Zhang S."/>
            <person name="Zhang C."/>
        </authorList>
    </citation>
    <scope>NUCLEOTIDE SEQUENCE [LARGE SCALE GENOMIC DNA]</scope>
    <source>
        <strain evidence="3 4">SCSIO 03032</strain>
    </source>
</reference>
<dbReference type="OrthoDB" id="583768at2"/>
<dbReference type="RefSeq" id="WP_086158840.1">
    <property type="nucleotide sequence ID" value="NZ_CP021121.1"/>
</dbReference>
<dbReference type="EMBL" id="CP021121">
    <property type="protein sequence ID" value="ARQ69194.1"/>
    <property type="molecule type" value="Genomic_DNA"/>
</dbReference>
<sequence length="250" mass="26572">MAPAHPLTNAARLLDGTIAALDIARDRWIWLTPDAARVLDTVLLHGTTTPLAEALTAGGADEAEVRAVLHRAEKALAADRLLPAPPGTVPLPGTAATTSPPPGTARPRWRYRLPAAVGLAFAVAAVKLLPLRWLLAAFATIRLLPPARAGRAAALHTAVLAARPRWWPGRLACLEVATATVIACAFTGRRVHLVLGARPLPNEAHAWITTPAGEAFGAYAPDRPWTPVHTTPRLTPRAFTRTDETRIAGR</sequence>
<dbReference type="Proteomes" id="UP000194218">
    <property type="component" value="Chromosome"/>
</dbReference>